<dbReference type="Pfam" id="PF04075">
    <property type="entry name" value="F420H2_quin_red"/>
    <property type="match status" value="1"/>
</dbReference>
<dbReference type="InterPro" id="IPR012349">
    <property type="entry name" value="Split_barrel_FMN-bd"/>
</dbReference>
<dbReference type="Gene3D" id="2.30.110.10">
    <property type="entry name" value="Electron Transport, Fmn-binding Protein, Chain A"/>
    <property type="match status" value="1"/>
</dbReference>
<dbReference type="PANTHER" id="PTHR39428">
    <property type="entry name" value="F420H(2)-DEPENDENT QUINONE REDUCTASE RV1261C"/>
    <property type="match status" value="1"/>
</dbReference>
<gene>
    <name evidence="3" type="ORF">EV379_2494</name>
</gene>
<dbReference type="NCBIfam" id="TIGR00026">
    <property type="entry name" value="hi_GC_TIGR00026"/>
    <property type="match status" value="1"/>
</dbReference>
<dbReference type="AlphaFoldDB" id="A0A4Q8AQ26"/>
<comment type="catalytic activity">
    <reaction evidence="2">
        <text>oxidized coenzyme F420-(gamma-L-Glu)(n) + a quinol + H(+) = reduced coenzyme F420-(gamma-L-Glu)(n) + a quinone</text>
        <dbReference type="Rhea" id="RHEA:39663"/>
        <dbReference type="Rhea" id="RHEA-COMP:12939"/>
        <dbReference type="Rhea" id="RHEA-COMP:14378"/>
        <dbReference type="ChEBI" id="CHEBI:15378"/>
        <dbReference type="ChEBI" id="CHEBI:24646"/>
        <dbReference type="ChEBI" id="CHEBI:132124"/>
        <dbReference type="ChEBI" id="CHEBI:133980"/>
        <dbReference type="ChEBI" id="CHEBI:139511"/>
    </reaction>
</comment>
<comment type="caution">
    <text evidence="3">The sequence shown here is derived from an EMBL/GenBank/DDBJ whole genome shotgun (WGS) entry which is preliminary data.</text>
</comment>
<evidence type="ECO:0000256" key="1">
    <source>
        <dbReference type="ARBA" id="ARBA00008710"/>
    </source>
</evidence>
<dbReference type="OrthoDB" id="8225825at2"/>
<organism evidence="3 4">
    <name type="scientific">Microterricola gilva</name>
    <dbReference type="NCBI Taxonomy" id="393267"/>
    <lineage>
        <taxon>Bacteria</taxon>
        <taxon>Bacillati</taxon>
        <taxon>Actinomycetota</taxon>
        <taxon>Actinomycetes</taxon>
        <taxon>Micrococcales</taxon>
        <taxon>Microbacteriaceae</taxon>
        <taxon>Microterricola</taxon>
    </lineage>
</organism>
<name>A0A4Q8AQ26_9MICO</name>
<dbReference type="PANTHER" id="PTHR39428:SF1">
    <property type="entry name" value="F420H(2)-DEPENDENT QUINONE REDUCTASE RV1261C"/>
    <property type="match status" value="1"/>
</dbReference>
<dbReference type="GO" id="GO:0005886">
    <property type="term" value="C:plasma membrane"/>
    <property type="evidence" value="ECO:0007669"/>
    <property type="project" value="TreeGrafter"/>
</dbReference>
<reference evidence="3 4" key="1">
    <citation type="submission" date="2019-02" db="EMBL/GenBank/DDBJ databases">
        <title>Sequencing the genomes of 1000 actinobacteria strains.</title>
        <authorList>
            <person name="Klenk H.-P."/>
        </authorList>
    </citation>
    <scope>NUCLEOTIDE SEQUENCE [LARGE SCALE GENOMIC DNA]</scope>
    <source>
        <strain evidence="3 4">DSM 18319</strain>
    </source>
</reference>
<dbReference type="Proteomes" id="UP000291483">
    <property type="component" value="Unassembled WGS sequence"/>
</dbReference>
<dbReference type="GO" id="GO:0016491">
    <property type="term" value="F:oxidoreductase activity"/>
    <property type="evidence" value="ECO:0007669"/>
    <property type="project" value="InterPro"/>
</dbReference>
<dbReference type="GO" id="GO:0070967">
    <property type="term" value="F:coenzyme F420 binding"/>
    <property type="evidence" value="ECO:0007669"/>
    <property type="project" value="TreeGrafter"/>
</dbReference>
<sequence>MTRNTRFRDARLLAMNLAHRGVIAASGGRIGWTIGPMPVVELHTIGRSSGKRRSAMLTAPVHESDRYVLVASKGGDDRHPQWYLNLVANPDVEITVRTRTLPMRARTATAAEKAELWPRIIAVNPGYAGYQRKTSRDIPVVICEPRRAVYGGG</sequence>
<keyword evidence="4" id="KW-1185">Reference proteome</keyword>
<comment type="similarity">
    <text evidence="1">Belongs to the F420H(2)-dependent quinone reductase family.</text>
</comment>
<dbReference type="EMBL" id="SHLC01000001">
    <property type="protein sequence ID" value="RZU66145.1"/>
    <property type="molecule type" value="Genomic_DNA"/>
</dbReference>
<accession>A0A4Q8AQ26</accession>
<dbReference type="InterPro" id="IPR004378">
    <property type="entry name" value="F420H2_quin_Rdtase"/>
</dbReference>
<protein>
    <submittedName>
        <fullName evidence="3">Deazaflavin-dependent oxidoreductase (Nitroreductase family)</fullName>
    </submittedName>
</protein>
<proteinExistence type="inferred from homology"/>
<evidence type="ECO:0000313" key="3">
    <source>
        <dbReference type="EMBL" id="RZU66145.1"/>
    </source>
</evidence>
<dbReference type="RefSeq" id="WP_130506387.1">
    <property type="nucleotide sequence ID" value="NZ_SHLC01000001.1"/>
</dbReference>
<evidence type="ECO:0000256" key="2">
    <source>
        <dbReference type="ARBA" id="ARBA00049106"/>
    </source>
</evidence>
<evidence type="ECO:0000313" key="4">
    <source>
        <dbReference type="Proteomes" id="UP000291483"/>
    </source>
</evidence>